<dbReference type="OrthoDB" id="1706317at2"/>
<dbReference type="PRINTS" id="PR00260">
    <property type="entry name" value="CHEMTRNSDUCR"/>
</dbReference>
<dbReference type="PROSITE" id="PS50111">
    <property type="entry name" value="CHEMOTAXIS_TRANSDUC_2"/>
    <property type="match status" value="1"/>
</dbReference>
<feature type="domain" description="HAMP" evidence="7">
    <location>
        <begin position="212"/>
        <end position="265"/>
    </location>
</feature>
<dbReference type="PROSITE" id="PS50885">
    <property type="entry name" value="HAMP"/>
    <property type="match status" value="1"/>
</dbReference>
<feature type="transmembrane region" description="Helical" evidence="5">
    <location>
        <begin position="20"/>
        <end position="43"/>
    </location>
</feature>
<comment type="caution">
    <text evidence="8">The sequence shown here is derived from an EMBL/GenBank/DDBJ whole genome shotgun (WGS) entry which is preliminary data.</text>
</comment>
<dbReference type="GO" id="GO:0007165">
    <property type="term" value="P:signal transduction"/>
    <property type="evidence" value="ECO:0007669"/>
    <property type="project" value="UniProtKB-KW"/>
</dbReference>
<dbReference type="SMART" id="SM00304">
    <property type="entry name" value="HAMP"/>
    <property type="match status" value="1"/>
</dbReference>
<evidence type="ECO:0000256" key="2">
    <source>
        <dbReference type="ARBA" id="ARBA00029447"/>
    </source>
</evidence>
<evidence type="ECO:0000256" key="5">
    <source>
        <dbReference type="SAM" id="Phobius"/>
    </source>
</evidence>
<dbReference type="AlphaFoldDB" id="C6PSY8"/>
<dbReference type="eggNOG" id="COG0840">
    <property type="taxonomic scope" value="Bacteria"/>
</dbReference>
<feature type="transmembrane region" description="Helical" evidence="5">
    <location>
        <begin position="190"/>
        <end position="210"/>
    </location>
</feature>
<dbReference type="Gene3D" id="1.10.287.950">
    <property type="entry name" value="Methyl-accepting chemotaxis protein"/>
    <property type="match status" value="1"/>
</dbReference>
<dbReference type="InterPro" id="IPR004089">
    <property type="entry name" value="MCPsignal_dom"/>
</dbReference>
<reference evidence="8 9" key="1">
    <citation type="submission" date="2009-06" db="EMBL/GenBank/DDBJ databases">
        <title>The draft genome of Clostridium carboxidivorans P7.</title>
        <authorList>
            <consortium name="US DOE Joint Genome Institute (JGI-PGF)"/>
            <person name="Lucas S."/>
            <person name="Copeland A."/>
            <person name="Lapidus A."/>
            <person name="Glavina del Rio T."/>
            <person name="Tice H."/>
            <person name="Bruce D."/>
            <person name="Goodwin L."/>
            <person name="Pitluck S."/>
            <person name="Larimer F."/>
            <person name="Land M.L."/>
            <person name="Hauser L."/>
            <person name="Hemme C.L."/>
        </authorList>
    </citation>
    <scope>NUCLEOTIDE SEQUENCE [LARGE SCALE GENOMIC DNA]</scope>
    <source>
        <strain evidence="8 9">P7</strain>
    </source>
</reference>
<name>C6PSY8_9CLOT</name>
<evidence type="ECO:0000259" key="7">
    <source>
        <dbReference type="PROSITE" id="PS50885"/>
    </source>
</evidence>
<dbReference type="Gene3D" id="6.10.340.10">
    <property type="match status" value="1"/>
</dbReference>
<keyword evidence="4" id="KW-0175">Coiled coil</keyword>
<evidence type="ECO:0000256" key="4">
    <source>
        <dbReference type="SAM" id="Coils"/>
    </source>
</evidence>
<dbReference type="InterPro" id="IPR003660">
    <property type="entry name" value="HAMP_dom"/>
</dbReference>
<protein>
    <submittedName>
        <fullName evidence="8">Methyl-accepting chemotaxis sensory transducer</fullName>
    </submittedName>
</protein>
<dbReference type="KEGG" id="cck:Ccar_16380"/>
<organism evidence="8 9">
    <name type="scientific">Clostridium carboxidivorans P7</name>
    <dbReference type="NCBI Taxonomy" id="536227"/>
    <lineage>
        <taxon>Bacteria</taxon>
        <taxon>Bacillati</taxon>
        <taxon>Bacillota</taxon>
        <taxon>Clostridia</taxon>
        <taxon>Eubacteriales</taxon>
        <taxon>Clostridiaceae</taxon>
        <taxon>Clostridium</taxon>
    </lineage>
</organism>
<dbReference type="Pfam" id="PF00015">
    <property type="entry name" value="MCPsignal"/>
    <property type="match status" value="1"/>
</dbReference>
<feature type="coiled-coil region" evidence="4">
    <location>
        <begin position="348"/>
        <end position="382"/>
    </location>
</feature>
<gene>
    <name evidence="8" type="ORF">CcarbDRAFT_1905</name>
</gene>
<dbReference type="Pfam" id="PF00672">
    <property type="entry name" value="HAMP"/>
    <property type="match status" value="1"/>
</dbReference>
<dbReference type="SMART" id="SM00283">
    <property type="entry name" value="MA"/>
    <property type="match status" value="1"/>
</dbReference>
<dbReference type="InterPro" id="IPR004090">
    <property type="entry name" value="Chemotax_Me-accpt_rcpt"/>
</dbReference>
<evidence type="ECO:0000313" key="9">
    <source>
        <dbReference type="Proteomes" id="UP000004198"/>
    </source>
</evidence>
<keyword evidence="9" id="KW-1185">Reference proteome</keyword>
<dbReference type="GO" id="GO:0016020">
    <property type="term" value="C:membrane"/>
    <property type="evidence" value="ECO:0007669"/>
    <property type="project" value="InterPro"/>
</dbReference>
<accession>C6PSY8</accession>
<keyword evidence="5" id="KW-1133">Transmembrane helix</keyword>
<proteinExistence type="inferred from homology"/>
<dbReference type="PANTHER" id="PTHR32089">
    <property type="entry name" value="METHYL-ACCEPTING CHEMOTAXIS PROTEIN MCPB"/>
    <property type="match status" value="1"/>
</dbReference>
<evidence type="ECO:0000313" key="8">
    <source>
        <dbReference type="EMBL" id="EET87623.1"/>
    </source>
</evidence>
<evidence type="ECO:0000259" key="6">
    <source>
        <dbReference type="PROSITE" id="PS50111"/>
    </source>
</evidence>
<comment type="similarity">
    <text evidence="2">Belongs to the methyl-accepting chemotaxis (MCP) protein family.</text>
</comment>
<dbReference type="RefSeq" id="WP_007060790.1">
    <property type="nucleotide sequence ID" value="NZ_ACVI01000026.1"/>
</dbReference>
<keyword evidence="1 3" id="KW-0807">Transducer</keyword>
<dbReference type="STRING" id="536227.Ccar_16380"/>
<dbReference type="PATRIC" id="fig|536227.13.peg.3437"/>
<dbReference type="EMBL" id="ACVI01000026">
    <property type="protein sequence ID" value="EET87623.1"/>
    <property type="molecule type" value="Genomic_DNA"/>
</dbReference>
<dbReference type="GO" id="GO:0006935">
    <property type="term" value="P:chemotaxis"/>
    <property type="evidence" value="ECO:0007669"/>
    <property type="project" value="InterPro"/>
</dbReference>
<keyword evidence="5" id="KW-0472">Membrane</keyword>
<evidence type="ECO:0000256" key="1">
    <source>
        <dbReference type="ARBA" id="ARBA00023224"/>
    </source>
</evidence>
<sequence>METKDKLYSKNSFKGSLKMRMITGFVIIIMLMGLLSIVPFIVMKSNTDKMNTMMETTIVANEIIDYADDTGNVIEKYMTDKKDDQKQSCMNNLSKMNNAVAILKKNVKDKEGKKALDSLQRIVKTYNERITKTIELNDGKNFNAAMKKKEDAIETIDLMKSSSTDFIFTELKYYKGLKQELNVKYNTAKATVLILILAIGILSIIGASIFSGNIANIIYKLADSAKSIADGNLGIKEIKVKSKDDLSVLAESFNKMSENLRSVIKSIADNSNKVSNSSETLKLNVEQNYSTVEQVAVSIQQVSEGAAKQAEECEKTVKVVNELYDKNKNIQENTNNVLETSVNAVEAANDGEKKVDSLIEQINVIENKISKIEKNTEDLKNGSNEIKEIVDLIQSISTETNLLALNAAIEAARAGEAGKGFAVVAEQVRNLSMDSAEAAKQIEEKVKNIQLQSEQVVGLMSEGVKEVREGTRLAHTAKESFKKILSTSDNVGVEIKRIADEIINMVNDINNVEVMSKNIYDISKKTSGGSHEVAAAIEEQTASLEEMNSYATILSNMAGELDKIINQFKI</sequence>
<dbReference type="PANTHER" id="PTHR32089:SF112">
    <property type="entry name" value="LYSOZYME-LIKE PROTEIN-RELATED"/>
    <property type="match status" value="1"/>
</dbReference>
<dbReference type="Proteomes" id="UP000004198">
    <property type="component" value="Unassembled WGS sequence"/>
</dbReference>
<dbReference type="CDD" id="cd06225">
    <property type="entry name" value="HAMP"/>
    <property type="match status" value="1"/>
</dbReference>
<dbReference type="GO" id="GO:0004888">
    <property type="term" value="F:transmembrane signaling receptor activity"/>
    <property type="evidence" value="ECO:0007669"/>
    <property type="project" value="InterPro"/>
</dbReference>
<feature type="domain" description="Methyl-accepting transducer" evidence="6">
    <location>
        <begin position="284"/>
        <end position="555"/>
    </location>
</feature>
<keyword evidence="5" id="KW-0812">Transmembrane</keyword>
<evidence type="ECO:0000256" key="3">
    <source>
        <dbReference type="PROSITE-ProRule" id="PRU00284"/>
    </source>
</evidence>
<dbReference type="SUPFAM" id="SSF58104">
    <property type="entry name" value="Methyl-accepting chemotaxis protein (MCP) signaling domain"/>
    <property type="match status" value="1"/>
</dbReference>